<feature type="compositionally biased region" description="Polar residues" evidence="1">
    <location>
        <begin position="288"/>
        <end position="348"/>
    </location>
</feature>
<proteinExistence type="predicted"/>
<sequence>MEQAATKQDEKIGRGFVLSILLHVALAAIFLLRPLMMPPQAAPEENVNVELVPQPQEQQENATKPKEASGQVPTPTPKPNEKSQQADAQKQPEQKSGDPKTQSDQQDKAEAEKAAPPASNPSSNTPTPKPEQQASTEETPLPDMKGEEKDPSTTQQADASAQSDEAPAANDGQAEEQAASPAKDSDAQTAQADAASPAKDPDPQPQQAQATPPASTEQAKAASPVADPNSRDPASMPQPKQLTTDQPSDAQVAQPEAPATEQDGTDTQEKAAAISDPETKQANAADPDTQQQPSSADNKVDQQITVPTLAGPQSQPPSKEQAASDNKSDPANGTSFVTEPDVKSQQQAAKGKSGGEKGQLKQAKKLYSGSEMAKMSKSDYDAWKKLPRRERVSYLCNSEEKLQFGQDLNGMGFMNSALSQAMRSDTGLFGNGVAVKTPKGWQQVKFTCQVDDDALKVIAFSHAVVGRIPQSQAEKLGLFEY</sequence>
<dbReference type="GeneID" id="86849015"/>
<gene>
    <name evidence="3" type="ORF">RRH01S_01_02100</name>
</gene>
<evidence type="ECO:0000313" key="3">
    <source>
        <dbReference type="EMBL" id="GAJ90744.1"/>
    </source>
</evidence>
<feature type="region of interest" description="Disordered" evidence="1">
    <location>
        <begin position="46"/>
        <end position="371"/>
    </location>
</feature>
<keyword evidence="2" id="KW-0812">Transmembrane</keyword>
<feature type="compositionally biased region" description="Low complexity" evidence="1">
    <location>
        <begin position="152"/>
        <end position="169"/>
    </location>
</feature>
<dbReference type="RefSeq" id="WP_012651897.1">
    <property type="nucleotide sequence ID" value="NZ_BAYX01000001.1"/>
</dbReference>
<evidence type="ECO:0000256" key="2">
    <source>
        <dbReference type="SAM" id="Phobius"/>
    </source>
</evidence>
<evidence type="ECO:0008006" key="5">
    <source>
        <dbReference type="Google" id="ProtNLM"/>
    </source>
</evidence>
<feature type="compositionally biased region" description="Low complexity" evidence="1">
    <location>
        <begin position="187"/>
        <end position="198"/>
    </location>
</feature>
<organism evidence="3 4">
    <name type="scientific">Rhizobium rhizogenes NBRC 13257</name>
    <dbReference type="NCBI Taxonomy" id="1220581"/>
    <lineage>
        <taxon>Bacteria</taxon>
        <taxon>Pseudomonadati</taxon>
        <taxon>Pseudomonadota</taxon>
        <taxon>Alphaproteobacteria</taxon>
        <taxon>Hyphomicrobiales</taxon>
        <taxon>Rhizobiaceae</taxon>
        <taxon>Rhizobium/Agrobacterium group</taxon>
        <taxon>Rhizobium</taxon>
    </lineage>
</organism>
<name>A0AA87U232_RHIRH</name>
<dbReference type="EMBL" id="BAYX01000001">
    <property type="protein sequence ID" value="GAJ90744.1"/>
    <property type="molecule type" value="Genomic_DNA"/>
</dbReference>
<feature type="compositionally biased region" description="Low complexity" evidence="1">
    <location>
        <begin position="205"/>
        <end position="216"/>
    </location>
</feature>
<evidence type="ECO:0000313" key="4">
    <source>
        <dbReference type="Proteomes" id="UP000026941"/>
    </source>
</evidence>
<dbReference type="AlphaFoldDB" id="A0AA87U232"/>
<protein>
    <recommendedName>
        <fullName evidence="5">DUF930 domain-containing protein</fullName>
    </recommendedName>
</protein>
<feature type="compositionally biased region" description="Polar residues" evidence="1">
    <location>
        <begin position="238"/>
        <end position="251"/>
    </location>
</feature>
<dbReference type="InterPro" id="IPR009273">
    <property type="entry name" value="DUF930"/>
</dbReference>
<feature type="compositionally biased region" description="Low complexity" evidence="1">
    <location>
        <begin position="114"/>
        <end position="126"/>
    </location>
</feature>
<accession>A0AA87U232</accession>
<feature type="transmembrane region" description="Helical" evidence="2">
    <location>
        <begin position="12"/>
        <end position="32"/>
    </location>
</feature>
<keyword evidence="2" id="KW-0472">Membrane</keyword>
<comment type="caution">
    <text evidence="3">The sequence shown here is derived from an EMBL/GenBank/DDBJ whole genome shotgun (WGS) entry which is preliminary data.</text>
</comment>
<keyword evidence="2" id="KW-1133">Transmembrane helix</keyword>
<dbReference type="Proteomes" id="UP000026941">
    <property type="component" value="Unassembled WGS sequence"/>
</dbReference>
<evidence type="ECO:0000256" key="1">
    <source>
        <dbReference type="SAM" id="MobiDB-lite"/>
    </source>
</evidence>
<dbReference type="Pfam" id="PF06059">
    <property type="entry name" value="DUF930"/>
    <property type="match status" value="1"/>
</dbReference>
<reference evidence="3 4" key="1">
    <citation type="submission" date="2014-05" db="EMBL/GenBank/DDBJ databases">
        <title>Whole genome shotgun sequence of Rhizobium rhizogenes NBRC 13257.</title>
        <authorList>
            <person name="Katano-Makiyama Y."/>
            <person name="Hosoyama A."/>
            <person name="Hashimoto M."/>
            <person name="Hosoyama Y."/>
            <person name="Noguchi M."/>
            <person name="Tsuchikane K."/>
            <person name="Kimura A."/>
            <person name="Ohji S."/>
            <person name="Ichikawa N."/>
            <person name="Yamazoe A."/>
            <person name="Fujita N."/>
        </authorList>
    </citation>
    <scope>NUCLEOTIDE SEQUENCE [LARGE SCALE GENOMIC DNA]</scope>
    <source>
        <strain evidence="3 4">NBRC 13257</strain>
    </source>
</reference>